<dbReference type="CDD" id="cd04791">
    <property type="entry name" value="LanC_SerThrkinase"/>
    <property type="match status" value="1"/>
</dbReference>
<sequence>MPLDTRYLHYCQAGKPFYQPADNAGSSPALGSDIVQLTEWTVTRSQPWTVYVPSDRRLPRQGWKIHLSATRSNRAAVLRAASEYCYRHDIPFKHLSTEADFKSQNSKYANRASSGKFVTVYPESVEQFEKTLRDLDSTIGHLEGPYILSDRRWGTGPIFYRYGAFVQSNSETTFVTTLIAPDGTEVEDPREPAFTPPAWLDFPTFLSEQRDQAGGPEFPFEMVKALHFSNGGGVYLARALTNEFVGAGTDVVLKEARPHTAVDDDGLDAVDRLAHENRVLQDLASTGFVPQVHGIFRHWEHMFLVQEHVDGLDLKREWMKRTPVLKPRPWTLQEPDYLKWLERTIGRLEAAIGAFHRKGWLIGDIHPKNIIMRNGAHPVFIDLEFAHAMDERWRSTNGAPGYEPSKGLTGAAADRWSLGIVELDLVLPQATIADQGNHQKIVDLVAFGQEELGVPEAAAARILRNTVEALPHSESARPTMPPLEIDQLQRRFATAILSTIDLENPLAPVPSDIEVFEEGGDEARIGYPYGIVGVLAALTVSGVPLEDRLIRRSTGWIRERLSQIRSSGFKGREGIQYGLEQIGFHALAAEVERLDLAPPSDHTYWSGWAGVGLGALSRDSVHAKEIEAASDALSRLLETDVETPVAGLLHGWSGPALFWTTAFRRHAQRPEYKDLARRAIERDLSACGETLNGTIELDEGWRTLPYLGTGSAGVALAIEELNAISESPRFTQELDKLRLASTYFQCGQGGFAHGLTGFITMLARYPEMHSGAREVLESHMRSLQLHAVPFGEGLLIRGNQNLRLSCDFLTGSAGVLGGLSAVQGRWSGVPFLPGTDGSRMERR</sequence>
<dbReference type="EMBL" id="FXZE01000002">
    <property type="protein sequence ID" value="SMX70057.1"/>
    <property type="molecule type" value="Genomic_DNA"/>
</dbReference>
<keyword evidence="2" id="KW-0808">Transferase</keyword>
<dbReference type="Pfam" id="PF25816">
    <property type="entry name" value="RamC_N"/>
    <property type="match status" value="1"/>
</dbReference>
<dbReference type="PROSITE" id="PS50011">
    <property type="entry name" value="PROTEIN_KINASE_DOM"/>
    <property type="match status" value="1"/>
</dbReference>
<gene>
    <name evidence="2" type="ORF">BANT10_00561</name>
</gene>
<dbReference type="InterPro" id="IPR011009">
    <property type="entry name" value="Kinase-like_dom_sf"/>
</dbReference>
<protein>
    <submittedName>
        <fullName evidence="2">Protein kinase domain-containing protein</fullName>
    </submittedName>
</protein>
<dbReference type="SUPFAM" id="SSF56112">
    <property type="entry name" value="Protein kinase-like (PK-like)"/>
    <property type="match status" value="1"/>
</dbReference>
<accession>A0A2H1I4C3</accession>
<evidence type="ECO:0000259" key="1">
    <source>
        <dbReference type="PROSITE" id="PS50011"/>
    </source>
</evidence>
<dbReference type="InterPro" id="IPR000719">
    <property type="entry name" value="Prot_kinase_dom"/>
</dbReference>
<proteinExistence type="predicted"/>
<name>A0A2H1I4C3_9MICO</name>
<evidence type="ECO:0000313" key="3">
    <source>
        <dbReference type="Proteomes" id="UP000234342"/>
    </source>
</evidence>
<dbReference type="Gene3D" id="1.10.510.10">
    <property type="entry name" value="Transferase(Phosphotransferase) domain 1"/>
    <property type="match status" value="1"/>
</dbReference>
<dbReference type="NCBIfam" id="NF038151">
    <property type="entry name" value="lanthi_synth_III"/>
    <property type="match status" value="1"/>
</dbReference>
<dbReference type="Gene3D" id="1.50.10.20">
    <property type="match status" value="1"/>
</dbReference>
<feature type="domain" description="Protein kinase" evidence="1">
    <location>
        <begin position="220"/>
        <end position="493"/>
    </location>
</feature>
<keyword evidence="3" id="KW-1185">Reference proteome</keyword>
<dbReference type="Proteomes" id="UP000234342">
    <property type="component" value="Unassembled WGS sequence"/>
</dbReference>
<evidence type="ECO:0000313" key="2">
    <source>
        <dbReference type="EMBL" id="SMX70057.1"/>
    </source>
</evidence>
<dbReference type="AlphaFoldDB" id="A0A2H1I4C3"/>
<dbReference type="GeneID" id="82878405"/>
<dbReference type="SMART" id="SM01260">
    <property type="entry name" value="LANC_like"/>
    <property type="match status" value="1"/>
</dbReference>
<dbReference type="InterPro" id="IPR007822">
    <property type="entry name" value="LANC-like"/>
</dbReference>
<dbReference type="GO" id="GO:0004672">
    <property type="term" value="F:protein kinase activity"/>
    <property type="evidence" value="ECO:0007669"/>
    <property type="project" value="InterPro"/>
</dbReference>
<dbReference type="InterPro" id="IPR053524">
    <property type="entry name" value="Aerial_hyphae_peptide-synth"/>
</dbReference>
<dbReference type="RefSeq" id="WP_025388061.1">
    <property type="nucleotide sequence ID" value="NZ_FXZE01000002.1"/>
</dbReference>
<dbReference type="GO" id="GO:0005524">
    <property type="term" value="F:ATP binding"/>
    <property type="evidence" value="ECO:0007669"/>
    <property type="project" value="InterPro"/>
</dbReference>
<dbReference type="InterPro" id="IPR058053">
    <property type="entry name" value="RamC_C"/>
</dbReference>
<dbReference type="SMART" id="SM00220">
    <property type="entry name" value="S_TKc"/>
    <property type="match status" value="1"/>
</dbReference>
<organism evidence="2 3">
    <name type="scientific">Brevibacterium antiquum</name>
    <dbReference type="NCBI Taxonomy" id="234835"/>
    <lineage>
        <taxon>Bacteria</taxon>
        <taxon>Bacillati</taxon>
        <taxon>Actinomycetota</taxon>
        <taxon>Actinomycetes</taxon>
        <taxon>Micrococcales</taxon>
        <taxon>Brevibacteriaceae</taxon>
        <taxon>Brevibacterium</taxon>
    </lineage>
</organism>
<dbReference type="SUPFAM" id="SSF158745">
    <property type="entry name" value="LanC-like"/>
    <property type="match status" value="1"/>
</dbReference>
<dbReference type="InterPro" id="IPR057929">
    <property type="entry name" value="RamC_N"/>
</dbReference>
<reference evidence="3" key="1">
    <citation type="submission" date="2017-03" db="EMBL/GenBank/DDBJ databases">
        <authorList>
            <person name="Monnet C."/>
        </authorList>
    </citation>
    <scope>NUCLEOTIDE SEQUENCE [LARGE SCALE GENOMIC DNA]</scope>
    <source>
        <strain evidence="3">P10</strain>
    </source>
</reference>
<keyword evidence="2" id="KW-0418">Kinase</keyword>
<dbReference type="GO" id="GO:0031179">
    <property type="term" value="P:peptide modification"/>
    <property type="evidence" value="ECO:0007669"/>
    <property type="project" value="InterPro"/>
</dbReference>